<accession>A0A1M7H3U7</accession>
<dbReference type="STRING" id="1123231.SAMN02745189_01787"/>
<organism evidence="1 2">
    <name type="scientific">Lacicoccus alkaliphilus DSM 16010</name>
    <dbReference type="NCBI Taxonomy" id="1123231"/>
    <lineage>
        <taxon>Bacteria</taxon>
        <taxon>Bacillati</taxon>
        <taxon>Bacillota</taxon>
        <taxon>Bacilli</taxon>
        <taxon>Bacillales</taxon>
        <taxon>Salinicoccaceae</taxon>
        <taxon>Lacicoccus</taxon>
    </lineage>
</organism>
<sequence>MAENHLKRRFLAVVLIFMVMIRNEHRHRPDLIAGSKVMWGGRLNIDEK</sequence>
<evidence type="ECO:0000313" key="1">
    <source>
        <dbReference type="EMBL" id="SHM23354.1"/>
    </source>
</evidence>
<proteinExistence type="predicted"/>
<dbReference type="RefSeq" id="WP_178138255.1">
    <property type="nucleotide sequence ID" value="NZ_FRCF01000007.1"/>
</dbReference>
<dbReference type="EMBL" id="FRCF01000007">
    <property type="protein sequence ID" value="SHM23354.1"/>
    <property type="molecule type" value="Genomic_DNA"/>
</dbReference>
<gene>
    <name evidence="1" type="ORF">SAMN02745189_01787</name>
</gene>
<evidence type="ECO:0000313" key="2">
    <source>
        <dbReference type="Proteomes" id="UP000184206"/>
    </source>
</evidence>
<reference evidence="1 2" key="1">
    <citation type="submission" date="2016-11" db="EMBL/GenBank/DDBJ databases">
        <authorList>
            <person name="Jaros S."/>
            <person name="Januszkiewicz K."/>
            <person name="Wedrychowicz H."/>
        </authorList>
    </citation>
    <scope>NUCLEOTIDE SEQUENCE [LARGE SCALE GENOMIC DNA]</scope>
    <source>
        <strain evidence="1 2">DSM 16010</strain>
    </source>
</reference>
<dbReference type="AlphaFoldDB" id="A0A1M7H3U7"/>
<dbReference type="Proteomes" id="UP000184206">
    <property type="component" value="Unassembled WGS sequence"/>
</dbReference>
<name>A0A1M7H3U7_9BACL</name>
<keyword evidence="2" id="KW-1185">Reference proteome</keyword>
<protein>
    <submittedName>
        <fullName evidence="1">Uncharacterized protein</fullName>
    </submittedName>
</protein>